<dbReference type="AlphaFoldDB" id="A0A1B7MKZ7"/>
<evidence type="ECO:0000313" key="4">
    <source>
        <dbReference type="Proteomes" id="UP000092154"/>
    </source>
</evidence>
<dbReference type="Gene3D" id="1.25.40.10">
    <property type="entry name" value="Tetratricopeptide repeat domain"/>
    <property type="match status" value="1"/>
</dbReference>
<dbReference type="PANTHER" id="PTHR19879">
    <property type="entry name" value="TRANSCRIPTION INITIATION FACTOR TFIID"/>
    <property type="match status" value="1"/>
</dbReference>
<dbReference type="Gene3D" id="2.130.10.10">
    <property type="entry name" value="YVTN repeat-like/Quinoprotein amine dehydrogenase"/>
    <property type="match status" value="2"/>
</dbReference>
<proteinExistence type="predicted"/>
<dbReference type="EMBL" id="KV448802">
    <property type="protein sequence ID" value="OAX33262.1"/>
    <property type="molecule type" value="Genomic_DNA"/>
</dbReference>
<feature type="repeat" description="WD" evidence="1">
    <location>
        <begin position="17"/>
        <end position="58"/>
    </location>
</feature>
<gene>
    <name evidence="3" type="ORF">K503DRAFT_869657</name>
</gene>
<dbReference type="InterPro" id="IPR011990">
    <property type="entry name" value="TPR-like_helical_dom_sf"/>
</dbReference>
<dbReference type="SMART" id="SM00320">
    <property type="entry name" value="WD40"/>
    <property type="match status" value="7"/>
</dbReference>
<dbReference type="PROSITE" id="PS50082">
    <property type="entry name" value="WD_REPEATS_2"/>
    <property type="match status" value="2"/>
</dbReference>
<organism evidence="3 4">
    <name type="scientific">Rhizopogon vinicolor AM-OR11-026</name>
    <dbReference type="NCBI Taxonomy" id="1314800"/>
    <lineage>
        <taxon>Eukaryota</taxon>
        <taxon>Fungi</taxon>
        <taxon>Dikarya</taxon>
        <taxon>Basidiomycota</taxon>
        <taxon>Agaricomycotina</taxon>
        <taxon>Agaricomycetes</taxon>
        <taxon>Agaricomycetidae</taxon>
        <taxon>Boletales</taxon>
        <taxon>Suillineae</taxon>
        <taxon>Rhizopogonaceae</taxon>
        <taxon>Rhizopogon</taxon>
    </lineage>
</organism>
<feature type="region of interest" description="Disordered" evidence="2">
    <location>
        <begin position="313"/>
        <end position="337"/>
    </location>
</feature>
<dbReference type="InterPro" id="IPR001680">
    <property type="entry name" value="WD40_rpt"/>
</dbReference>
<dbReference type="SUPFAM" id="SSF50978">
    <property type="entry name" value="WD40 repeat-like"/>
    <property type="match status" value="1"/>
</dbReference>
<keyword evidence="1" id="KW-0853">WD repeat</keyword>
<dbReference type="InterPro" id="IPR036322">
    <property type="entry name" value="WD40_repeat_dom_sf"/>
</dbReference>
<dbReference type="PANTHER" id="PTHR19879:SF9">
    <property type="entry name" value="TRANSCRIPTION INITIATION FACTOR TFIID SUBUNIT 5"/>
    <property type="match status" value="1"/>
</dbReference>
<dbReference type="Pfam" id="PF00400">
    <property type="entry name" value="WD40"/>
    <property type="match status" value="3"/>
</dbReference>
<keyword evidence="4" id="KW-1185">Reference proteome</keyword>
<dbReference type="STRING" id="1314800.A0A1B7MKZ7"/>
<sequence length="635" mass="70962">MEEVAHPIIRSSTPVRVFDNLDDVARVVLFPDRRRMATNSKDGFLRVWDLKDGAMLKEMDARGEAMRDMALSQDSQLIASCDYGGYIIAWHGDTLTQVFRTQSAACSLDFSPDGATLVTCSCDSAALWNTKTWQLQGEPLDTSRDDRGWSPSRAVHHCVRYSPSGELLAIATERNIQIWNIVMRERIAYLDPDYTHSLVWMPDGAHLLTAGNPKVREWDSSTWKEVGCNDLWKGNTGSFCQCIAVNYNGTLVAYQTTDNHVRLWRHSDRRTIAIFQHSDSPCCIAFSVDGKHILAGGKDKKISEWAVPEHAWPDSKNAPKYQTTHQAQDRDTEAQNSESKVLAMNMKVRNVCMSGDLPAAEELLAQEINAKGDHYRSYANRSVVMARKLDWDHALDDAIKSLSIRPSLIGYISKGIALCGKKQVRNANKAFDLAFTFTDGDPQTIHFLFLVKAMALFRANQHADAIRRVRELAAACPNADTALMCRIVEVYLHVQLGNNALDRACPAEAADHFTAAVNTGTFLTKSVTHSKYEDFVVLFGCDFTSLWQSANQKRCHALLRAGRLVEVFEACRYMADMSDETMKASCLDWTIGFMQELSAFQGSALNTDVNPDMCKYGDESDSISDIDSDIDDVVC</sequence>
<name>A0A1B7MKZ7_9AGAM</name>
<feature type="repeat" description="WD" evidence="1">
    <location>
        <begin position="274"/>
        <end position="305"/>
    </location>
</feature>
<dbReference type="InParanoid" id="A0A1B7MKZ7"/>
<dbReference type="Proteomes" id="UP000092154">
    <property type="component" value="Unassembled WGS sequence"/>
</dbReference>
<dbReference type="SUPFAM" id="SSF48452">
    <property type="entry name" value="TPR-like"/>
    <property type="match status" value="1"/>
</dbReference>
<protein>
    <submittedName>
        <fullName evidence="3">WD40 repeat-like protein</fullName>
    </submittedName>
</protein>
<dbReference type="OrthoDB" id="2690521at2759"/>
<reference evidence="3 4" key="1">
    <citation type="submission" date="2016-06" db="EMBL/GenBank/DDBJ databases">
        <title>Comparative genomics of the ectomycorrhizal sister species Rhizopogon vinicolor and Rhizopogon vesiculosus (Basidiomycota: Boletales) reveals a divergence of the mating type B locus.</title>
        <authorList>
            <consortium name="DOE Joint Genome Institute"/>
            <person name="Mujic A.B."/>
            <person name="Kuo A."/>
            <person name="Tritt A."/>
            <person name="Lipzen A."/>
            <person name="Chen C."/>
            <person name="Johnson J."/>
            <person name="Sharma A."/>
            <person name="Barry K."/>
            <person name="Grigoriev I.V."/>
            <person name="Spatafora J.W."/>
        </authorList>
    </citation>
    <scope>NUCLEOTIDE SEQUENCE [LARGE SCALE GENOMIC DNA]</scope>
    <source>
        <strain evidence="3 4">AM-OR11-026</strain>
    </source>
</reference>
<accession>A0A1B7MKZ7</accession>
<evidence type="ECO:0000256" key="1">
    <source>
        <dbReference type="PROSITE-ProRule" id="PRU00221"/>
    </source>
</evidence>
<evidence type="ECO:0000256" key="2">
    <source>
        <dbReference type="SAM" id="MobiDB-lite"/>
    </source>
</evidence>
<evidence type="ECO:0000313" key="3">
    <source>
        <dbReference type="EMBL" id="OAX33262.1"/>
    </source>
</evidence>
<dbReference type="InterPro" id="IPR015943">
    <property type="entry name" value="WD40/YVTN_repeat-like_dom_sf"/>
</dbReference>